<keyword evidence="4" id="KW-0472">Membrane</keyword>
<dbReference type="Proteomes" id="UP000433945">
    <property type="component" value="Unassembled WGS sequence"/>
</dbReference>
<dbReference type="SUPFAM" id="SSF55874">
    <property type="entry name" value="ATPase domain of HSP90 chaperone/DNA topoisomerase II/histidine kinase"/>
    <property type="match status" value="1"/>
</dbReference>
<keyword evidence="2" id="KW-0175">Coiled coil</keyword>
<dbReference type="PANTHER" id="PTHR10098">
    <property type="entry name" value="RAPSYN-RELATED"/>
    <property type="match status" value="1"/>
</dbReference>
<dbReference type="InterPro" id="IPR011990">
    <property type="entry name" value="TPR-like_helical_dom_sf"/>
</dbReference>
<feature type="repeat" description="TPR" evidence="1">
    <location>
        <begin position="143"/>
        <end position="176"/>
    </location>
</feature>
<reference evidence="6 7" key="1">
    <citation type="submission" date="2019-12" db="EMBL/GenBank/DDBJ databases">
        <authorList>
            <person name="Sun J.-Q."/>
        </authorList>
    </citation>
    <scope>NUCLEOTIDE SEQUENCE [LARGE SCALE GENOMIC DNA]</scope>
    <source>
        <strain evidence="6 7">JCM 17928</strain>
    </source>
</reference>
<evidence type="ECO:0000256" key="4">
    <source>
        <dbReference type="SAM" id="Phobius"/>
    </source>
</evidence>
<gene>
    <name evidence="6" type="ORF">GN157_05040</name>
</gene>
<dbReference type="PROSITE" id="PS50005">
    <property type="entry name" value="TPR"/>
    <property type="match status" value="1"/>
</dbReference>
<dbReference type="EMBL" id="WOWP01000013">
    <property type="protein sequence ID" value="MUV03069.1"/>
    <property type="molecule type" value="Genomic_DNA"/>
</dbReference>
<dbReference type="Gene3D" id="1.25.40.10">
    <property type="entry name" value="Tetratricopeptide repeat domain"/>
    <property type="match status" value="2"/>
</dbReference>
<keyword evidence="1" id="KW-0802">TPR repeat</keyword>
<keyword evidence="7" id="KW-1185">Reference proteome</keyword>
<evidence type="ECO:0000256" key="1">
    <source>
        <dbReference type="PROSITE-ProRule" id="PRU00339"/>
    </source>
</evidence>
<evidence type="ECO:0000256" key="3">
    <source>
        <dbReference type="SAM" id="MobiDB-lite"/>
    </source>
</evidence>
<dbReference type="Gene3D" id="3.30.565.10">
    <property type="entry name" value="Histidine kinase-like ATPase, C-terminal domain"/>
    <property type="match status" value="1"/>
</dbReference>
<accession>A0A6N8H8Z1</accession>
<evidence type="ECO:0000313" key="6">
    <source>
        <dbReference type="EMBL" id="MUV03069.1"/>
    </source>
</evidence>
<dbReference type="Pfam" id="PF14938">
    <property type="entry name" value="SNAP"/>
    <property type="match status" value="1"/>
</dbReference>
<dbReference type="OrthoDB" id="9778366at2"/>
<dbReference type="SUPFAM" id="SSF48452">
    <property type="entry name" value="TPR-like"/>
    <property type="match status" value="2"/>
</dbReference>
<dbReference type="InterPro" id="IPR036890">
    <property type="entry name" value="HATPase_C_sf"/>
</dbReference>
<evidence type="ECO:0000256" key="2">
    <source>
        <dbReference type="SAM" id="Coils"/>
    </source>
</evidence>
<feature type="region of interest" description="Disordered" evidence="3">
    <location>
        <begin position="314"/>
        <end position="340"/>
    </location>
</feature>
<organism evidence="6 7">
    <name type="scientific">Flavobacterium rakeshii</name>
    <dbReference type="NCBI Taxonomy" id="1038845"/>
    <lineage>
        <taxon>Bacteria</taxon>
        <taxon>Pseudomonadati</taxon>
        <taxon>Bacteroidota</taxon>
        <taxon>Flavobacteriia</taxon>
        <taxon>Flavobacteriales</taxon>
        <taxon>Flavobacteriaceae</taxon>
        <taxon>Flavobacterium</taxon>
    </lineage>
</organism>
<keyword evidence="4" id="KW-1133">Transmembrane helix</keyword>
<proteinExistence type="predicted"/>
<evidence type="ECO:0000313" key="7">
    <source>
        <dbReference type="Proteomes" id="UP000433945"/>
    </source>
</evidence>
<comment type="caution">
    <text evidence="6">The sequence shown here is derived from an EMBL/GenBank/DDBJ whole genome shotgun (WGS) entry which is preliminary data.</text>
</comment>
<feature type="signal peptide" evidence="5">
    <location>
        <begin position="1"/>
        <end position="18"/>
    </location>
</feature>
<dbReference type="AlphaFoldDB" id="A0A6N8H8Z1"/>
<dbReference type="SMART" id="SM00028">
    <property type="entry name" value="TPR"/>
    <property type="match status" value="7"/>
</dbReference>
<evidence type="ECO:0000256" key="5">
    <source>
        <dbReference type="SAM" id="SignalP"/>
    </source>
</evidence>
<keyword evidence="4" id="KW-0812">Transmembrane</keyword>
<name>A0A6N8H8Z1_9FLAO</name>
<dbReference type="InterPro" id="IPR019734">
    <property type="entry name" value="TPR_rpt"/>
</dbReference>
<sequence>MKKTLPILVLLLGLLCHAQEENADYFLNQGIKQNSQNQYVEAVESLKQSVSLATESDDKVTLIKAYAGLGEAYHKADQPKLATKNYLLSLSHAKTIKDGNAIIKASKELGELYADEEDYGLSVQYYTYAIKEAKQLNNEVLEAEVLVELGEVYELQDKPEPALDAYSRALAIYRARGKNSEAGHTLSKMGNAYRKKTDYVQSILNYKEALGYFAGLDDRKNVAATLSDLGKVHALNDDYSESLRLYEQAYLDASSIKDNEVIISSCLGMATAYEKLKQYPESIRYHKLYEQKKDSLVTAKHALALQTLQSKYKKQRDQNESRLLGTEGGEQETVSSGDSISRAEYEATKRTRIIIIGVCSIVVLLVIGWFWKRKQQLKEKLREERMNHETERQERLRMVQDIHSDLDSKLSKINYLSESIVEKTHGMPTIKSSGEAMQDTTKKLEENIRDLVWLLTPRSTTLSNYITNTQDYVTDYFKDSPVEVLFSMPDNPSTNTIVKESQRELTAAIKESLEAIAEDPQASKVFFGMSFSGTRLMVSIKDNGAGTDRNEASKKTMESHIVSIGGIMKVDAEQGWGTMVKMIIPINKQIRKSMKKV</sequence>
<feature type="coiled-coil region" evidence="2">
    <location>
        <begin position="371"/>
        <end position="398"/>
    </location>
</feature>
<feature type="chain" id="PRO_5026708974" evidence="5">
    <location>
        <begin position="19"/>
        <end position="597"/>
    </location>
</feature>
<keyword evidence="5" id="KW-0732">Signal</keyword>
<protein>
    <submittedName>
        <fullName evidence="6">Tetratricopeptide repeat protein</fullName>
    </submittedName>
</protein>
<feature type="transmembrane region" description="Helical" evidence="4">
    <location>
        <begin position="353"/>
        <end position="371"/>
    </location>
</feature>
<dbReference type="RefSeq" id="WP_157482016.1">
    <property type="nucleotide sequence ID" value="NZ_WOWP01000013.1"/>
</dbReference>